<dbReference type="PANTHER" id="PTHR43531:SF11">
    <property type="entry name" value="METHYL-ACCEPTING CHEMOTAXIS PROTEIN 3"/>
    <property type="match status" value="1"/>
</dbReference>
<keyword evidence="5" id="KW-1133">Transmembrane helix</keyword>
<proteinExistence type="inferred from homology"/>
<dbReference type="CDD" id="cd11386">
    <property type="entry name" value="MCP_signal"/>
    <property type="match status" value="1"/>
</dbReference>
<gene>
    <name evidence="8" type="ORF">DRV84_02150</name>
</gene>
<dbReference type="SUPFAM" id="SSF58104">
    <property type="entry name" value="Methyl-accepting chemotaxis protein (MCP) signaling domain"/>
    <property type="match status" value="1"/>
</dbReference>
<feature type="compositionally biased region" description="Low complexity" evidence="4">
    <location>
        <begin position="479"/>
        <end position="489"/>
    </location>
</feature>
<sequence length="505" mass="52022">MTKDTSFEASRARGARVTLGLAAALVPVSAATAAFVGNNVFPVLVAAALFAGIGGLGLLVGGRLGRIAIALALVGQPMALTAALTGHPWQLDSHMAFFAVLAMTMLMSDEIAVLLAAAAIAVHHVTLTVLTPALIYPSAGLVVDLERAAFHGVVVIAEAAVLWWMIRGRNRMAQAQSAVVAGLRGGLEKLASGDLDARIETPFDASYEGLRHDFNSTCDTLADALGTVRRNAEAVERDARSLAEASEELNTRSEQQASTMEEIATAMGTIVEGVRQAAEAAGVADGLASDARARASTSDDVVQGARAAMGEIEASSSEIAQITSLINEIAFQTNLLALNANVEAARAGEAGKGFAVVAAEIRSLAQRSSEAAERIEGLIAASGAHVTSGSEMVERAAQALAEISDAVSGMGTRISQIASSTAEQSTGIDEINHSIREIDQLTQDNSAMLERADGAVRTLAAQAESLRAVAARFRTGSGDAADAHPSATDAAEEGPRTGHLRLAAE</sequence>
<comment type="similarity">
    <text evidence="2">Belongs to the methyl-accepting chemotaxis (MCP) protein family.</text>
</comment>
<dbReference type="PANTHER" id="PTHR43531">
    <property type="entry name" value="PROTEIN ICFG"/>
    <property type="match status" value="1"/>
</dbReference>
<evidence type="ECO:0000256" key="4">
    <source>
        <dbReference type="SAM" id="MobiDB-lite"/>
    </source>
</evidence>
<accession>A0A3D9BYB7</accession>
<dbReference type="SMART" id="SM00283">
    <property type="entry name" value="MA"/>
    <property type="match status" value="1"/>
</dbReference>
<dbReference type="RefSeq" id="WP_115978168.1">
    <property type="nucleotide sequence ID" value="NZ_QOHR01000002.1"/>
</dbReference>
<evidence type="ECO:0000256" key="1">
    <source>
        <dbReference type="ARBA" id="ARBA00022500"/>
    </source>
</evidence>
<keyword evidence="5" id="KW-0812">Transmembrane</keyword>
<evidence type="ECO:0000259" key="7">
    <source>
        <dbReference type="PROSITE" id="PS50885"/>
    </source>
</evidence>
<dbReference type="Proteomes" id="UP000257131">
    <property type="component" value="Unassembled WGS sequence"/>
</dbReference>
<dbReference type="Pfam" id="PF00015">
    <property type="entry name" value="MCPsignal"/>
    <property type="match status" value="1"/>
</dbReference>
<dbReference type="GO" id="GO:0006935">
    <property type="term" value="P:chemotaxis"/>
    <property type="evidence" value="ECO:0007669"/>
    <property type="project" value="UniProtKB-KW"/>
</dbReference>
<comment type="caution">
    <text evidence="8">The sequence shown here is derived from an EMBL/GenBank/DDBJ whole genome shotgun (WGS) entry which is preliminary data.</text>
</comment>
<reference evidence="8 9" key="1">
    <citation type="journal article" date="2017" name="Int. J. Syst. Evol. Microbiol.">
        <title>Rhodosalinus sediminis gen. nov., sp. nov., isolated from marine saltern.</title>
        <authorList>
            <person name="Guo L.Y."/>
            <person name="Ling S.K."/>
            <person name="Li C.M."/>
            <person name="Chen G.J."/>
            <person name="Du Z.J."/>
        </authorList>
    </citation>
    <scope>NUCLEOTIDE SEQUENCE [LARGE SCALE GENOMIC DNA]</scope>
    <source>
        <strain evidence="8 9">WDN1C137</strain>
    </source>
</reference>
<feature type="transmembrane region" description="Helical" evidence="5">
    <location>
        <begin position="40"/>
        <end position="60"/>
    </location>
</feature>
<organism evidence="8 9">
    <name type="scientific">Rhodosalinus sediminis</name>
    <dbReference type="NCBI Taxonomy" id="1940533"/>
    <lineage>
        <taxon>Bacteria</taxon>
        <taxon>Pseudomonadati</taxon>
        <taxon>Pseudomonadota</taxon>
        <taxon>Alphaproteobacteria</taxon>
        <taxon>Rhodobacterales</taxon>
        <taxon>Paracoccaceae</taxon>
        <taxon>Rhodosalinus</taxon>
    </lineage>
</organism>
<dbReference type="GO" id="GO:0016020">
    <property type="term" value="C:membrane"/>
    <property type="evidence" value="ECO:0007669"/>
    <property type="project" value="InterPro"/>
</dbReference>
<keyword evidence="3" id="KW-0807">Transducer</keyword>
<keyword evidence="9" id="KW-1185">Reference proteome</keyword>
<dbReference type="GO" id="GO:0007165">
    <property type="term" value="P:signal transduction"/>
    <property type="evidence" value="ECO:0007669"/>
    <property type="project" value="UniProtKB-KW"/>
</dbReference>
<feature type="transmembrane region" description="Helical" evidence="5">
    <location>
        <begin position="148"/>
        <end position="166"/>
    </location>
</feature>
<keyword evidence="1" id="KW-0145">Chemotaxis</keyword>
<dbReference type="InterPro" id="IPR051310">
    <property type="entry name" value="MCP_chemotaxis"/>
</dbReference>
<name>A0A3D9BYB7_9RHOB</name>
<dbReference type="Gene3D" id="1.10.287.950">
    <property type="entry name" value="Methyl-accepting chemotaxis protein"/>
    <property type="match status" value="1"/>
</dbReference>
<evidence type="ECO:0000313" key="8">
    <source>
        <dbReference type="EMBL" id="REC58392.1"/>
    </source>
</evidence>
<evidence type="ECO:0000259" key="6">
    <source>
        <dbReference type="PROSITE" id="PS50111"/>
    </source>
</evidence>
<protein>
    <submittedName>
        <fullName evidence="8">Methyl-accepting chemotaxis protein</fullName>
    </submittedName>
</protein>
<feature type="transmembrane region" description="Helical" evidence="5">
    <location>
        <begin position="114"/>
        <end position="136"/>
    </location>
</feature>
<evidence type="ECO:0000256" key="5">
    <source>
        <dbReference type="SAM" id="Phobius"/>
    </source>
</evidence>
<dbReference type="PROSITE" id="PS50111">
    <property type="entry name" value="CHEMOTAXIS_TRANSDUC_2"/>
    <property type="match status" value="1"/>
</dbReference>
<keyword evidence="5" id="KW-0472">Membrane</keyword>
<dbReference type="InterPro" id="IPR003660">
    <property type="entry name" value="HAMP_dom"/>
</dbReference>
<feature type="transmembrane region" description="Helical" evidence="5">
    <location>
        <begin position="67"/>
        <end position="85"/>
    </location>
</feature>
<evidence type="ECO:0000256" key="2">
    <source>
        <dbReference type="ARBA" id="ARBA00029447"/>
    </source>
</evidence>
<dbReference type="EMBL" id="QOHR01000002">
    <property type="protein sequence ID" value="REC58392.1"/>
    <property type="molecule type" value="Genomic_DNA"/>
</dbReference>
<evidence type="ECO:0000256" key="3">
    <source>
        <dbReference type="PROSITE-ProRule" id="PRU00284"/>
    </source>
</evidence>
<dbReference type="OrthoDB" id="354287at2"/>
<dbReference type="AlphaFoldDB" id="A0A3D9BYB7"/>
<feature type="domain" description="Methyl-accepting transducer" evidence="6">
    <location>
        <begin position="231"/>
        <end position="460"/>
    </location>
</feature>
<feature type="domain" description="HAMP" evidence="7">
    <location>
        <begin position="174"/>
        <end position="226"/>
    </location>
</feature>
<feature type="region of interest" description="Disordered" evidence="4">
    <location>
        <begin position="476"/>
        <end position="505"/>
    </location>
</feature>
<evidence type="ECO:0000313" key="9">
    <source>
        <dbReference type="Proteomes" id="UP000257131"/>
    </source>
</evidence>
<dbReference type="PROSITE" id="PS50885">
    <property type="entry name" value="HAMP"/>
    <property type="match status" value="1"/>
</dbReference>
<dbReference type="InterPro" id="IPR004089">
    <property type="entry name" value="MCPsignal_dom"/>
</dbReference>